<dbReference type="AlphaFoldDB" id="D3RNF1"/>
<evidence type="ECO:0000313" key="2">
    <source>
        <dbReference type="Proteomes" id="UP000001441"/>
    </source>
</evidence>
<dbReference type="STRING" id="572477.Alvin_2400"/>
<protein>
    <submittedName>
        <fullName evidence="1">Uncharacterized protein</fullName>
    </submittedName>
</protein>
<dbReference type="HOGENOM" id="CLU_2230804_0_0_6"/>
<evidence type="ECO:0000313" key="1">
    <source>
        <dbReference type="EMBL" id="ADC63316.1"/>
    </source>
</evidence>
<proteinExistence type="predicted"/>
<dbReference type="EMBL" id="CP001896">
    <property type="protein sequence ID" value="ADC63316.1"/>
    <property type="molecule type" value="Genomic_DNA"/>
</dbReference>
<keyword evidence="2" id="KW-1185">Reference proteome</keyword>
<sequence>MTTEHLSRERVLEVIADRFGHSDFSTRELAEALGVTEPQVRGALGWLVHARILHAVGGVRRLDCCQRPYRATLYRWTGKQIPPDPPGCRRSRPNALAAEWLARRW</sequence>
<dbReference type="SUPFAM" id="SSF46785">
    <property type="entry name" value="Winged helix' DNA-binding domain"/>
    <property type="match status" value="1"/>
</dbReference>
<organism evidence="1 2">
    <name type="scientific">Allochromatium vinosum (strain ATCC 17899 / DSM 180 / NBRC 103801 / NCIMB 10441 / D)</name>
    <name type="common">Chromatium vinosum</name>
    <dbReference type="NCBI Taxonomy" id="572477"/>
    <lineage>
        <taxon>Bacteria</taxon>
        <taxon>Pseudomonadati</taxon>
        <taxon>Pseudomonadota</taxon>
        <taxon>Gammaproteobacteria</taxon>
        <taxon>Chromatiales</taxon>
        <taxon>Chromatiaceae</taxon>
        <taxon>Allochromatium</taxon>
    </lineage>
</organism>
<name>D3RNF1_ALLVD</name>
<gene>
    <name evidence="1" type="ordered locus">Alvin_2400</name>
</gene>
<dbReference type="Proteomes" id="UP000001441">
    <property type="component" value="Chromosome"/>
</dbReference>
<dbReference type="RefSeq" id="WP_012971586.1">
    <property type="nucleotide sequence ID" value="NC_013851.1"/>
</dbReference>
<accession>D3RNF1</accession>
<dbReference type="KEGG" id="alv:Alvin_2400"/>
<reference evidence="1 2" key="1">
    <citation type="journal article" date="2011" name="Stand. Genomic Sci.">
        <title>Complete genome sequence of Allochromatium vinosum DSM 180(T).</title>
        <authorList>
            <person name="Weissgerber T."/>
            <person name="Zigann R."/>
            <person name="Bruce D."/>
            <person name="Chang Y.J."/>
            <person name="Detter J.C."/>
            <person name="Han C."/>
            <person name="Hauser L."/>
            <person name="Jeffries C.D."/>
            <person name="Land M."/>
            <person name="Munk A.C."/>
            <person name="Tapia R."/>
            <person name="Dahl C."/>
        </authorList>
    </citation>
    <scope>NUCLEOTIDE SEQUENCE [LARGE SCALE GENOMIC DNA]</scope>
    <source>
        <strain evidence="2">ATCC 17899 / DSM 180 / NBRC 103801 / NCIMB 10441 / D</strain>
    </source>
</reference>
<dbReference type="InterPro" id="IPR036390">
    <property type="entry name" value="WH_DNA-bd_sf"/>
</dbReference>
<dbReference type="OrthoDB" id="9978663at2"/>